<dbReference type="EC" id="2.7.11.1" evidence="1"/>
<dbReference type="Pfam" id="PF00069">
    <property type="entry name" value="Pkinase"/>
    <property type="match status" value="1"/>
</dbReference>
<protein>
    <recommendedName>
        <fullName evidence="1">non-specific serine/threonine protein kinase</fullName>
        <ecNumber evidence="1">2.7.11.1</ecNumber>
    </recommendedName>
</protein>
<proteinExistence type="predicted"/>
<feature type="region of interest" description="Disordered" evidence="2">
    <location>
        <begin position="1"/>
        <end position="64"/>
    </location>
</feature>
<dbReference type="GO" id="GO:0004674">
    <property type="term" value="F:protein serine/threonine kinase activity"/>
    <property type="evidence" value="ECO:0007669"/>
    <property type="project" value="UniProtKB-EC"/>
</dbReference>
<evidence type="ECO:0000259" key="3">
    <source>
        <dbReference type="PROSITE" id="PS50011"/>
    </source>
</evidence>
<dbReference type="PROSITE" id="PS00108">
    <property type="entry name" value="PROTEIN_KINASE_ST"/>
    <property type="match status" value="1"/>
</dbReference>
<evidence type="ECO:0000256" key="1">
    <source>
        <dbReference type="ARBA" id="ARBA00012513"/>
    </source>
</evidence>
<feature type="domain" description="Protein kinase" evidence="3">
    <location>
        <begin position="198"/>
        <end position="484"/>
    </location>
</feature>
<comment type="caution">
    <text evidence="4">The sequence shown here is derived from an EMBL/GenBank/DDBJ whole genome shotgun (WGS) entry which is preliminary data.</text>
</comment>
<dbReference type="InterPro" id="IPR050235">
    <property type="entry name" value="CK1_Ser-Thr_kinase"/>
</dbReference>
<reference evidence="4 5" key="1">
    <citation type="journal article" date="2019" name="Sci. Rep.">
        <title>Comparative genomics of chytrid fungi reveal insights into the obligate biotrophic and pathogenic lifestyle of Synchytrium endobioticum.</title>
        <authorList>
            <person name="van de Vossenberg B.T.L.H."/>
            <person name="Warris S."/>
            <person name="Nguyen H.D.T."/>
            <person name="van Gent-Pelzer M.P.E."/>
            <person name="Joly D.L."/>
            <person name="van de Geest H.C."/>
            <person name="Bonants P.J.M."/>
            <person name="Smith D.S."/>
            <person name="Levesque C.A."/>
            <person name="van der Lee T.A.J."/>
        </authorList>
    </citation>
    <scope>NUCLEOTIDE SEQUENCE [LARGE SCALE GENOMIC DNA]</scope>
    <source>
        <strain evidence="4 5">LEV6574</strain>
    </source>
</reference>
<dbReference type="InterPro" id="IPR000719">
    <property type="entry name" value="Prot_kinase_dom"/>
</dbReference>
<sequence>MHKRSSLESDDTTPETALSRHRKRMRQPAIDTPTLNDAEIPRASSVSPSRISPINYPTPVSPSRATTATAALSSQSVLPLFAGANCIPASASTLSEGTVLPHHHVLRHHHHHHIHRSHIPHHHHRANHHWNVLIPPAAIESAHVSLHDPHNIMTTPSDVNSVAHTDVKPCEASLGGESGQGSGKDISEVISDNGARKWVLLKPLGKGGCGEVFLGREYTTDSELTPGPLVALKFVKDRKQFNAELTTMKLLNFHKNGRGHTPQLIHACRKDRVLVMEYLSDSLGKKFESLRFTFSLKTVLMLSINMLKLAKDFHERTGLVHVDIKPSNFMTRDRELFMIDFGYAGLPHAKLPGQTGTPLFMSRSIQSYGSTFPCVMDDLESIGYCVMFWIGKGKKGLPWGHLRSHRDIAAAKTDEAISSFCSNLVGTEYGPISSALEKYLFFTRDRNRNFEPNEDYDYLVGLLENVMVECGWKNDGRYDWLGGN</sequence>
<dbReference type="AlphaFoldDB" id="A0A507CZF3"/>
<dbReference type="GO" id="GO:0005524">
    <property type="term" value="F:ATP binding"/>
    <property type="evidence" value="ECO:0007669"/>
    <property type="project" value="InterPro"/>
</dbReference>
<dbReference type="EMBL" id="QEAM01000177">
    <property type="protein sequence ID" value="TPX44553.1"/>
    <property type="molecule type" value="Genomic_DNA"/>
</dbReference>
<dbReference type="SMART" id="SM00220">
    <property type="entry name" value="S_TKc"/>
    <property type="match status" value="1"/>
</dbReference>
<evidence type="ECO:0000256" key="2">
    <source>
        <dbReference type="SAM" id="MobiDB-lite"/>
    </source>
</evidence>
<dbReference type="InterPro" id="IPR011009">
    <property type="entry name" value="Kinase-like_dom_sf"/>
</dbReference>
<evidence type="ECO:0000313" key="5">
    <source>
        <dbReference type="Proteomes" id="UP000320475"/>
    </source>
</evidence>
<name>A0A507CZF3_9FUNG</name>
<accession>A0A507CZF3</accession>
<dbReference type="VEuPathDB" id="FungiDB:SeMB42_g06347"/>
<dbReference type="OrthoDB" id="5979581at2759"/>
<dbReference type="PANTHER" id="PTHR11909">
    <property type="entry name" value="CASEIN KINASE-RELATED"/>
    <property type="match status" value="1"/>
</dbReference>
<dbReference type="SUPFAM" id="SSF56112">
    <property type="entry name" value="Protein kinase-like (PK-like)"/>
    <property type="match status" value="1"/>
</dbReference>
<dbReference type="InterPro" id="IPR008271">
    <property type="entry name" value="Ser/Thr_kinase_AS"/>
</dbReference>
<gene>
    <name evidence="4" type="ORF">SeLEV6574_g04434</name>
</gene>
<dbReference type="PROSITE" id="PS50011">
    <property type="entry name" value="PROTEIN_KINASE_DOM"/>
    <property type="match status" value="1"/>
</dbReference>
<evidence type="ECO:0000313" key="4">
    <source>
        <dbReference type="EMBL" id="TPX44553.1"/>
    </source>
</evidence>
<dbReference type="Gene3D" id="1.10.510.10">
    <property type="entry name" value="Transferase(Phosphotransferase) domain 1"/>
    <property type="match status" value="1"/>
</dbReference>
<organism evidence="4 5">
    <name type="scientific">Synchytrium endobioticum</name>
    <dbReference type="NCBI Taxonomy" id="286115"/>
    <lineage>
        <taxon>Eukaryota</taxon>
        <taxon>Fungi</taxon>
        <taxon>Fungi incertae sedis</taxon>
        <taxon>Chytridiomycota</taxon>
        <taxon>Chytridiomycota incertae sedis</taxon>
        <taxon>Chytridiomycetes</taxon>
        <taxon>Synchytriales</taxon>
        <taxon>Synchytriaceae</taxon>
        <taxon>Synchytrium</taxon>
    </lineage>
</organism>
<dbReference type="Proteomes" id="UP000320475">
    <property type="component" value="Unassembled WGS sequence"/>
</dbReference>